<dbReference type="InterPro" id="IPR039717">
    <property type="entry name" value="Hgh1"/>
</dbReference>
<evidence type="ECO:0000259" key="2">
    <source>
        <dbReference type="Pfam" id="PF04063"/>
    </source>
</evidence>
<dbReference type="Proteomes" id="UP001182556">
    <property type="component" value="Unassembled WGS sequence"/>
</dbReference>
<protein>
    <submittedName>
        <fullName evidence="4">Cytoplasm protein</fullName>
    </submittedName>
</protein>
<dbReference type="SUPFAM" id="SSF48371">
    <property type="entry name" value="ARM repeat"/>
    <property type="match status" value="1"/>
</dbReference>
<keyword evidence="5" id="KW-1185">Reference proteome</keyword>
<feature type="domain" description="Protein HGH1 C-terminal" evidence="3">
    <location>
        <begin position="386"/>
        <end position="438"/>
    </location>
</feature>
<name>A0AAD9CYM8_PAPLA</name>
<dbReference type="PANTHER" id="PTHR13387">
    <property type="entry name" value="PROTEIN HGH1 HOMOLOG"/>
    <property type="match status" value="1"/>
</dbReference>
<dbReference type="InterPro" id="IPR016024">
    <property type="entry name" value="ARM-type_fold"/>
</dbReference>
<organism evidence="4 5">
    <name type="scientific">Papiliotrema laurentii</name>
    <name type="common">Cryptococcus laurentii</name>
    <dbReference type="NCBI Taxonomy" id="5418"/>
    <lineage>
        <taxon>Eukaryota</taxon>
        <taxon>Fungi</taxon>
        <taxon>Dikarya</taxon>
        <taxon>Basidiomycota</taxon>
        <taxon>Agaricomycotina</taxon>
        <taxon>Tremellomycetes</taxon>
        <taxon>Tremellales</taxon>
        <taxon>Rhynchogastremaceae</taxon>
        <taxon>Papiliotrema</taxon>
    </lineage>
</organism>
<evidence type="ECO:0000256" key="1">
    <source>
        <dbReference type="ARBA" id="ARBA00006712"/>
    </source>
</evidence>
<dbReference type="InterPro" id="IPR007205">
    <property type="entry name" value="Protein_HGH1_N"/>
</dbReference>
<comment type="similarity">
    <text evidence="1">Belongs to the HGH1 family.</text>
</comment>
<evidence type="ECO:0000313" key="5">
    <source>
        <dbReference type="Proteomes" id="UP001182556"/>
    </source>
</evidence>
<dbReference type="EMBL" id="JAODAN010000007">
    <property type="protein sequence ID" value="KAK1923184.1"/>
    <property type="molecule type" value="Genomic_DNA"/>
</dbReference>
<dbReference type="PANTHER" id="PTHR13387:SF9">
    <property type="entry name" value="PROTEIN HGH1 HOMOLOG"/>
    <property type="match status" value="1"/>
</dbReference>
<comment type="caution">
    <text evidence="4">The sequence shown here is derived from an EMBL/GenBank/DDBJ whole genome shotgun (WGS) entry which is preliminary data.</text>
</comment>
<accession>A0AAD9CYM8</accession>
<dbReference type="Pfam" id="PF04063">
    <property type="entry name" value="DUF383"/>
    <property type="match status" value="1"/>
</dbReference>
<reference evidence="4" key="1">
    <citation type="submission" date="2023-02" db="EMBL/GenBank/DDBJ databases">
        <title>Identification and recombinant expression of a fungal hydrolase from Papiliotrema laurentii that hydrolyzes apple cutin and clears colloidal polyester polyurethane.</title>
        <authorList>
            <consortium name="DOE Joint Genome Institute"/>
            <person name="Roman V.A."/>
            <person name="Bojanowski C."/>
            <person name="Crable B.R."/>
            <person name="Wagner D.N."/>
            <person name="Hung C.S."/>
            <person name="Nadeau L.J."/>
            <person name="Schratz L."/>
            <person name="Haridas S."/>
            <person name="Pangilinan J."/>
            <person name="Lipzen A."/>
            <person name="Na H."/>
            <person name="Yan M."/>
            <person name="Ng V."/>
            <person name="Grigoriev I.V."/>
            <person name="Spatafora J.W."/>
            <person name="Barlow D."/>
            <person name="Biffinger J."/>
            <person name="Kelley-Loughnane N."/>
            <person name="Varaljay V.A."/>
            <person name="Crookes-Goodson W.J."/>
        </authorList>
    </citation>
    <scope>NUCLEOTIDE SEQUENCE</scope>
    <source>
        <strain evidence="4">5307AH</strain>
    </source>
</reference>
<feature type="domain" description="Protein HGH1 N-terminal" evidence="2">
    <location>
        <begin position="124"/>
        <end position="379"/>
    </location>
</feature>
<gene>
    <name evidence="4" type="ORF">DB88DRAFT_494132</name>
</gene>
<dbReference type="Pfam" id="PF04064">
    <property type="entry name" value="DUF384"/>
    <property type="match status" value="1"/>
</dbReference>
<proteinExistence type="inferred from homology"/>
<dbReference type="InterPro" id="IPR007206">
    <property type="entry name" value="Protein_HGH1_C"/>
</dbReference>
<dbReference type="AlphaFoldDB" id="A0AAD9CYM8"/>
<sequence length="466" mass="50810">MASLTELFQFLDSPNPSARHLALQNLVGHTAKNQPQRHIFIPSLLAGSSGGLGSGSGLVPEKRKSGSEEDEIKIKALKDLCALCSDQAFIAHDALSGLINLSDTLAVAKHLVDEPFLVWLISYTINTTSPLSPLTSMLLSNLTSHPSLLPPIVNLQIPIVPLPKSTHYPPYHLPYAASSSSSIHPDFRDPAVVPPNAAAGQEEERMVDGLRGLVQAFEDGAGEGVKDGKGKRKGECHFLASVFANVSMLPATRHLLLTPRPPFPVPNTAEPSEDDEPLLSKIVVFTGHPDTIRRGGALGCIKNCAMDRGSMGWLLASEDDRVRLPSDTSRLVKGVDVLPWVLAPLMGAEEYDMEDMDQLPPTLQFLGPEKKREEDPVLRMMCVEILLLLSTTYTGRQALRNRGAYLVVRELHKVEQDQAIKDAVERLVSLIQGEEGAETKNEHIEELVQGEKPLAEVEDELDVVEV</sequence>
<evidence type="ECO:0000259" key="3">
    <source>
        <dbReference type="Pfam" id="PF04064"/>
    </source>
</evidence>
<evidence type="ECO:0000313" key="4">
    <source>
        <dbReference type="EMBL" id="KAK1923184.1"/>
    </source>
</evidence>